<dbReference type="Pfam" id="PF13385">
    <property type="entry name" value="Laminin_G_3"/>
    <property type="match status" value="1"/>
</dbReference>
<accession>A0A078KAN9</accession>
<dbReference type="EMBL" id="LK934634">
    <property type="protein sequence ID" value="CDU17085.1"/>
    <property type="molecule type" value="Genomic_DNA"/>
</dbReference>
<keyword evidence="1" id="KW-0732">Signal</keyword>
<reference evidence="4" key="4">
    <citation type="submission" date="2019-05" db="EMBL/GenBank/DDBJ databases">
        <authorList>
            <consortium name="Pathogen Informatics"/>
        </authorList>
    </citation>
    <scope>NUCLEOTIDE SEQUENCE</scope>
    <source>
        <strain evidence="4">17X</strain>
    </source>
</reference>
<dbReference type="Proteomes" id="UP000072874">
    <property type="component" value="Chromosome 6"/>
</dbReference>
<evidence type="ECO:0000259" key="2">
    <source>
        <dbReference type="Pfam" id="PF26058"/>
    </source>
</evidence>
<proteinExistence type="predicted"/>
<reference evidence="4" key="3">
    <citation type="submission" date="2014-05" db="EMBL/GenBank/DDBJ databases">
        <authorList>
            <person name="Aslett M.A."/>
            <person name="De Silva N."/>
        </authorList>
    </citation>
    <scope>NUCLEOTIDE SEQUENCE</scope>
    <source>
        <strain evidence="4">17X</strain>
    </source>
</reference>
<dbReference type="KEGG" id="pyo:PY17X_0623400"/>
<evidence type="ECO:0000313" key="6">
    <source>
        <dbReference type="Proteomes" id="UP000072904"/>
    </source>
</evidence>
<dbReference type="VEuPathDB" id="PlasmoDB:PY02050"/>
<feature type="signal peptide" evidence="1">
    <location>
        <begin position="1"/>
        <end position="21"/>
    </location>
</feature>
<gene>
    <name evidence="4" type="ORF">PY17X_0623400</name>
    <name evidence="3" type="ORF">PYYM_0622500</name>
</gene>
<evidence type="ECO:0000313" key="3">
    <source>
        <dbReference type="EMBL" id="CDU17085.1"/>
    </source>
</evidence>
<dbReference type="Proteomes" id="UP000072904">
    <property type="component" value="Chromosome 6"/>
</dbReference>
<dbReference type="OrthoDB" id="9987655at2759"/>
<organism evidence="3 6">
    <name type="scientific">Plasmodium yoelii</name>
    <dbReference type="NCBI Taxonomy" id="5861"/>
    <lineage>
        <taxon>Eukaryota</taxon>
        <taxon>Sar</taxon>
        <taxon>Alveolata</taxon>
        <taxon>Apicomplexa</taxon>
        <taxon>Aconoidasida</taxon>
        <taxon>Haemosporida</taxon>
        <taxon>Plasmodiidae</taxon>
        <taxon>Plasmodium</taxon>
        <taxon>Plasmodium (Vinckeia)</taxon>
    </lineage>
</organism>
<sequence length="356" mass="41150">MSRKYIFFFFFLIINIKIAKLSKPTFNYFNEIAFSPQFEKIFENCFYIPNTLCLGETSSVISADNIHKGLIGKWTFDDMYAIDYSSNNNHMHKFIRAAPGFNGYGYSGAFLGDMSGFVPASDTLKSTEFTIIFWIYLLEQSTSHFRNIISQIDGEEEKIEILLHPHITRLSIKIFGENNSNEGLSSIGYIPLRRWTNVAIKLSEKNIEIYINGIFDNSVYLKNNNIEKKGDINVGKNFKYSSFNGYIDELYYYNRNLNISEIKSFLFPSVTGINDTQFVYVGHYYCDYNMAMSINLCKNNYRLCSSADFYNGVIHYARINGIISEKSNLWTLDISPDLFQKGEKRIALCCKVYNHS</sequence>
<dbReference type="AlphaFoldDB" id="A0A078KAN9"/>
<evidence type="ECO:0000313" key="4">
    <source>
        <dbReference type="EMBL" id="VTZ75544.1"/>
    </source>
</evidence>
<feature type="chain" id="PRO_5014502200" description="DUF8019 domain-containing protein" evidence="1">
    <location>
        <begin position="22"/>
        <end position="356"/>
    </location>
</feature>
<dbReference type="VEuPathDB" id="PlasmoDB:Py17XNL_000600781"/>
<name>A0A078KAN9_PLAYE</name>
<dbReference type="PANTHER" id="PTHR42535">
    <property type="entry name" value="OOKINETE PROTEIN, PUTATIVE-RELATED"/>
    <property type="match status" value="1"/>
</dbReference>
<dbReference type="VEuPathDB" id="PlasmoDB:PYYM_0622500"/>
<feature type="domain" description="DUF8019" evidence="2">
    <location>
        <begin position="276"/>
        <end position="352"/>
    </location>
</feature>
<dbReference type="SUPFAM" id="SSF49899">
    <property type="entry name" value="Concanavalin A-like lectins/glucanases"/>
    <property type="match status" value="1"/>
</dbReference>
<dbReference type="OMA" id="NNHMHKL"/>
<dbReference type="RefSeq" id="XP_022813207.1">
    <property type="nucleotide sequence ID" value="XM_022955430.1"/>
</dbReference>
<reference evidence="5 6" key="1">
    <citation type="journal article" date="2014" name="BMC Biol.">
        <title>A comprehensive evaluation of rodent malaria parasite genomes and gene expression.</title>
        <authorList>
            <person name="Otto T.D."/>
            <person name="Bohme U."/>
            <person name="Jackson A.P."/>
            <person name="Hunt M."/>
            <person name="Franke-Fayard B."/>
            <person name="Hoeijmakers W.A."/>
            <person name="Religa A.A."/>
            <person name="Robertson L."/>
            <person name="Sanders M."/>
            <person name="Ogun S.A."/>
            <person name="Cunningham D."/>
            <person name="Erhart A."/>
            <person name="Billker O."/>
            <person name="Khan S.M."/>
            <person name="Stunnenberg H.G."/>
            <person name="Langhorne J."/>
            <person name="Holder A.A."/>
            <person name="Waters A.P."/>
            <person name="Newbold C.I."/>
            <person name="Pain A."/>
            <person name="Berriman M."/>
            <person name="Janse C.J."/>
        </authorList>
    </citation>
    <scope>NUCLEOTIDE SEQUENCE [LARGE SCALE GENOMIC DNA]</scope>
    <source>
        <strain evidence="4 5">17X</strain>
        <strain evidence="3 6">YM</strain>
    </source>
</reference>
<dbReference type="Gene3D" id="2.60.120.200">
    <property type="match status" value="1"/>
</dbReference>
<evidence type="ECO:0000256" key="1">
    <source>
        <dbReference type="SAM" id="SignalP"/>
    </source>
</evidence>
<dbReference type="VEuPathDB" id="PlasmoDB:PY17X_0623400"/>
<reference evidence="3" key="2">
    <citation type="submission" date="2014-05" db="EMBL/GenBank/DDBJ databases">
        <authorList>
            <person name="Aslett A.Martin."/>
            <person name="De Silva Nishadi"/>
        </authorList>
    </citation>
    <scope>NUCLEOTIDE SEQUENCE</scope>
    <source>
        <strain evidence="3">YM</strain>
    </source>
</reference>
<dbReference type="InterPro" id="IPR058332">
    <property type="entry name" value="DUF8019"/>
</dbReference>
<dbReference type="Pfam" id="PF26058">
    <property type="entry name" value="DUF8019"/>
    <property type="match status" value="1"/>
</dbReference>
<dbReference type="GeneID" id="3807207"/>
<protein>
    <recommendedName>
        <fullName evidence="2">DUF8019 domain-containing protein</fullName>
    </recommendedName>
</protein>
<dbReference type="EMBL" id="LM993660">
    <property type="protein sequence ID" value="VTZ75544.1"/>
    <property type="molecule type" value="Genomic_DNA"/>
</dbReference>
<dbReference type="PANTHER" id="PTHR42535:SF2">
    <property type="entry name" value="CHROMOSOME UNDETERMINED SCAFFOLD_146, WHOLE GENOME SHOTGUN SEQUENCE"/>
    <property type="match status" value="1"/>
</dbReference>
<evidence type="ECO:0000313" key="5">
    <source>
        <dbReference type="Proteomes" id="UP000072874"/>
    </source>
</evidence>
<dbReference type="InterPro" id="IPR013320">
    <property type="entry name" value="ConA-like_dom_sf"/>
</dbReference>